<feature type="domain" description="Reverse transcriptase" evidence="1">
    <location>
        <begin position="1"/>
        <end position="71"/>
    </location>
</feature>
<sequence length="71" mass="7690">NGVKSSWRPVTSGVPQGSVLGPVLFNIFIDDLDEGIECTLSNKFADDTKLGGSVDLLEGRKALQRDLDRLD</sequence>
<organism evidence="2 3">
    <name type="scientific">Eudyptula minor</name>
    <name type="common">Little blue penguin</name>
    <name type="synonym">Aptenodytes minor</name>
    <dbReference type="NCBI Taxonomy" id="37083"/>
    <lineage>
        <taxon>Eukaryota</taxon>
        <taxon>Metazoa</taxon>
        <taxon>Chordata</taxon>
        <taxon>Craniata</taxon>
        <taxon>Vertebrata</taxon>
        <taxon>Euteleostomi</taxon>
        <taxon>Archelosauria</taxon>
        <taxon>Archosauria</taxon>
        <taxon>Dinosauria</taxon>
        <taxon>Saurischia</taxon>
        <taxon>Theropoda</taxon>
        <taxon>Coelurosauria</taxon>
        <taxon>Aves</taxon>
        <taxon>Neognathae</taxon>
        <taxon>Neoaves</taxon>
        <taxon>Aequornithes</taxon>
        <taxon>Sphenisciformes</taxon>
        <taxon>Spheniscidae</taxon>
        <taxon>Eudyptula</taxon>
    </lineage>
</organism>
<keyword evidence="2" id="KW-0808">Transferase</keyword>
<dbReference type="PANTHER" id="PTHR33332">
    <property type="entry name" value="REVERSE TRANSCRIPTASE DOMAIN-CONTAINING PROTEIN"/>
    <property type="match status" value="1"/>
</dbReference>
<dbReference type="Pfam" id="PF00078">
    <property type="entry name" value="RVT_1"/>
    <property type="match status" value="1"/>
</dbReference>
<evidence type="ECO:0000259" key="1">
    <source>
        <dbReference type="PROSITE" id="PS50878"/>
    </source>
</evidence>
<protein>
    <submittedName>
        <fullName evidence="2">RNA-directed DNA polymerase from mobile element jockey</fullName>
    </submittedName>
</protein>
<gene>
    <name evidence="2" type="primary">pol_6</name>
    <name evidence="2" type="ORF">FQV19_0001979</name>
</gene>
<keyword evidence="2" id="KW-0548">Nucleotidyltransferase</keyword>
<dbReference type="OrthoDB" id="416454at2759"/>
<keyword evidence="2" id="KW-0695">RNA-directed DNA polymerase</keyword>
<comment type="caution">
    <text evidence="2">The sequence shown here is derived from an EMBL/GenBank/DDBJ whole genome shotgun (WGS) entry which is preliminary data.</text>
</comment>
<keyword evidence="3" id="KW-1185">Reference proteome</keyword>
<name>A0A8J4KCJ2_EUDMI</name>
<feature type="non-terminal residue" evidence="2">
    <location>
        <position position="1"/>
    </location>
</feature>
<dbReference type="EMBL" id="VULC01001387">
    <property type="protein sequence ID" value="KAF1556880.1"/>
    <property type="molecule type" value="Genomic_DNA"/>
</dbReference>
<accession>A0A8J4KCJ2</accession>
<proteinExistence type="predicted"/>
<dbReference type="InterPro" id="IPR000477">
    <property type="entry name" value="RT_dom"/>
</dbReference>
<dbReference type="AlphaFoldDB" id="A0A8J4KCJ2"/>
<dbReference type="Proteomes" id="UP000782854">
    <property type="component" value="Unassembled WGS sequence"/>
</dbReference>
<feature type="non-terminal residue" evidence="2">
    <location>
        <position position="71"/>
    </location>
</feature>
<reference evidence="2" key="1">
    <citation type="journal article" date="2019" name="Gigascience">
        <title>High-coverage genomes to elucidate the evolution of penguins.</title>
        <authorList>
            <person name="Pan H."/>
            <person name="Cole T.L."/>
            <person name="Bi X."/>
            <person name="Fang M."/>
            <person name="Zhou C."/>
            <person name="Yang Z."/>
            <person name="Ksepka D.T."/>
            <person name="Hart T."/>
            <person name="Bouzat J.L."/>
            <person name="Argilla L.S."/>
            <person name="Bertelsen M.F."/>
            <person name="Boersma P.D."/>
            <person name="Bost C.A."/>
            <person name="Cherel Y."/>
            <person name="Dann P."/>
            <person name="Fiddaman S.R."/>
            <person name="Howard P."/>
            <person name="Labuschagne K."/>
            <person name="Mattern T."/>
            <person name="Miller G."/>
            <person name="Parker P."/>
            <person name="Phillips R.A."/>
            <person name="Quillfeldt P."/>
            <person name="Ryan P.G."/>
            <person name="Taylor H."/>
            <person name="Thompson D.R."/>
            <person name="Young M.J."/>
            <person name="Ellegaard M.R."/>
            <person name="Gilbert M.T.P."/>
            <person name="Sinding M.S."/>
            <person name="Pacheco G."/>
            <person name="Shepherd L.D."/>
            <person name="Tennyson A.J.D."/>
            <person name="Grosser S."/>
            <person name="Kay E."/>
            <person name="Nupen L.J."/>
            <person name="Ellenberg U."/>
            <person name="Houston D.M."/>
            <person name="Reeve A.H."/>
            <person name="Johnson K."/>
            <person name="Masello J.F."/>
            <person name="Stracke T."/>
            <person name="McKinlay B."/>
            <person name="Borboroglu P.G."/>
            <person name="Zhang D.X."/>
            <person name="Zhang G."/>
        </authorList>
    </citation>
    <scope>NUCLEOTIDE SEQUENCE</scope>
    <source>
        <strain evidence="2">Gonzo</strain>
    </source>
</reference>
<evidence type="ECO:0000313" key="3">
    <source>
        <dbReference type="Proteomes" id="UP000782854"/>
    </source>
</evidence>
<evidence type="ECO:0000313" key="2">
    <source>
        <dbReference type="EMBL" id="KAF1556880.1"/>
    </source>
</evidence>
<dbReference type="GO" id="GO:0003964">
    <property type="term" value="F:RNA-directed DNA polymerase activity"/>
    <property type="evidence" value="ECO:0007669"/>
    <property type="project" value="UniProtKB-KW"/>
</dbReference>
<dbReference type="PROSITE" id="PS50878">
    <property type="entry name" value="RT_POL"/>
    <property type="match status" value="1"/>
</dbReference>